<organism evidence="12 13">
    <name type="scientific">Dermatophagoides pteronyssinus</name>
    <name type="common">European house dust mite</name>
    <dbReference type="NCBI Taxonomy" id="6956"/>
    <lineage>
        <taxon>Eukaryota</taxon>
        <taxon>Metazoa</taxon>
        <taxon>Ecdysozoa</taxon>
        <taxon>Arthropoda</taxon>
        <taxon>Chelicerata</taxon>
        <taxon>Arachnida</taxon>
        <taxon>Acari</taxon>
        <taxon>Acariformes</taxon>
        <taxon>Sarcoptiformes</taxon>
        <taxon>Astigmata</taxon>
        <taxon>Psoroptidia</taxon>
        <taxon>Analgoidea</taxon>
        <taxon>Pyroglyphidae</taxon>
        <taxon>Dermatophagoidinae</taxon>
        <taxon>Dermatophagoides</taxon>
    </lineage>
</organism>
<feature type="region of interest" description="Disordered" evidence="9">
    <location>
        <begin position="321"/>
        <end position="343"/>
    </location>
</feature>
<evidence type="ECO:0000256" key="8">
    <source>
        <dbReference type="ARBA" id="ARBA00023319"/>
    </source>
</evidence>
<dbReference type="EMBL" id="NJHN03000023">
    <property type="protein sequence ID" value="KAH9425149.1"/>
    <property type="molecule type" value="Genomic_DNA"/>
</dbReference>
<gene>
    <name evidence="12" type="ORF">DERP_011877</name>
</gene>
<dbReference type="Pfam" id="PF25059">
    <property type="entry name" value="FN3_DSCAM-DSCAML_C"/>
    <property type="match status" value="1"/>
</dbReference>
<evidence type="ECO:0000313" key="12">
    <source>
        <dbReference type="EMBL" id="KAH9425149.1"/>
    </source>
</evidence>
<dbReference type="InterPro" id="IPR013783">
    <property type="entry name" value="Ig-like_fold"/>
</dbReference>
<keyword evidence="7" id="KW-1015">Disulfide bond</keyword>
<evidence type="ECO:0000256" key="10">
    <source>
        <dbReference type="SAM" id="Phobius"/>
    </source>
</evidence>
<evidence type="ECO:0000256" key="1">
    <source>
        <dbReference type="ARBA" id="ARBA00004167"/>
    </source>
</evidence>
<evidence type="ECO:0000256" key="6">
    <source>
        <dbReference type="ARBA" id="ARBA00023136"/>
    </source>
</evidence>
<dbReference type="InterPro" id="IPR056754">
    <property type="entry name" value="DSCAM/DSCAML_C"/>
</dbReference>
<evidence type="ECO:0000256" key="5">
    <source>
        <dbReference type="ARBA" id="ARBA00022989"/>
    </source>
</evidence>
<evidence type="ECO:0000256" key="3">
    <source>
        <dbReference type="ARBA" id="ARBA00022729"/>
    </source>
</evidence>
<keyword evidence="3" id="KW-0732">Signal</keyword>
<feature type="transmembrane region" description="Helical" evidence="10">
    <location>
        <begin position="148"/>
        <end position="170"/>
    </location>
</feature>
<keyword evidence="2 10" id="KW-0812">Transmembrane</keyword>
<keyword evidence="4" id="KW-0130">Cell adhesion</keyword>
<keyword evidence="13" id="KW-1185">Reference proteome</keyword>
<comment type="subcellular location">
    <subcellularLocation>
        <location evidence="1">Membrane</location>
        <topology evidence="1">Single-pass membrane protein</topology>
    </subcellularLocation>
</comment>
<dbReference type="InterPro" id="IPR003961">
    <property type="entry name" value="FN3_dom"/>
</dbReference>
<evidence type="ECO:0000256" key="9">
    <source>
        <dbReference type="SAM" id="MobiDB-lite"/>
    </source>
</evidence>
<keyword evidence="8" id="KW-0393">Immunoglobulin domain</keyword>
<dbReference type="Gene3D" id="2.60.40.10">
    <property type="entry name" value="Immunoglobulins"/>
    <property type="match status" value="1"/>
</dbReference>
<keyword evidence="5 10" id="KW-1133">Transmembrane helix</keyword>
<dbReference type="SUPFAM" id="SSF49265">
    <property type="entry name" value="Fibronectin type III"/>
    <property type="match status" value="1"/>
</dbReference>
<feature type="domain" description="DSCAM/DSCAML C-terminal" evidence="11">
    <location>
        <begin position="26"/>
        <end position="113"/>
    </location>
</feature>
<dbReference type="Proteomes" id="UP000887458">
    <property type="component" value="Unassembled WGS sequence"/>
</dbReference>
<evidence type="ECO:0000256" key="2">
    <source>
        <dbReference type="ARBA" id="ARBA00022692"/>
    </source>
</evidence>
<dbReference type="InterPro" id="IPR036116">
    <property type="entry name" value="FN3_sf"/>
</dbReference>
<reference evidence="12 13" key="2">
    <citation type="journal article" date="2022" name="Mol. Biol. Evol.">
        <title>Comparative Genomics Reveals Insights into the Divergent Evolution of Astigmatic Mites and Household Pest Adaptations.</title>
        <authorList>
            <person name="Xiong Q."/>
            <person name="Wan A.T."/>
            <person name="Liu X."/>
            <person name="Fung C.S."/>
            <person name="Xiao X."/>
            <person name="Malainual N."/>
            <person name="Hou J."/>
            <person name="Wang L."/>
            <person name="Wang M."/>
            <person name="Yang K.Y."/>
            <person name="Cui Y."/>
            <person name="Leung E.L."/>
            <person name="Nong W."/>
            <person name="Shin S.K."/>
            <person name="Au S.W."/>
            <person name="Jeong K.Y."/>
            <person name="Chew F.T."/>
            <person name="Hui J.H."/>
            <person name="Leung T.F."/>
            <person name="Tungtrongchitr A."/>
            <person name="Zhong N."/>
            <person name="Liu Z."/>
            <person name="Tsui S.K."/>
        </authorList>
    </citation>
    <scope>NUCLEOTIDE SEQUENCE [LARGE SCALE GENOMIC DNA]</scope>
    <source>
        <strain evidence="12">Derp</strain>
    </source>
</reference>
<accession>A0ABQ8JRA8</accession>
<comment type="caution">
    <text evidence="12">The sequence shown here is derived from an EMBL/GenBank/DDBJ whole genome shotgun (WGS) entry which is preliminary data.</text>
</comment>
<name>A0ABQ8JRA8_DERPT</name>
<evidence type="ECO:0000313" key="13">
    <source>
        <dbReference type="Proteomes" id="UP000887458"/>
    </source>
</evidence>
<dbReference type="CDD" id="cd00063">
    <property type="entry name" value="FN3"/>
    <property type="match status" value="1"/>
</dbReference>
<reference evidence="12 13" key="1">
    <citation type="journal article" date="2018" name="J. Allergy Clin. Immunol.">
        <title>High-quality assembly of Dermatophagoides pteronyssinus genome and transcriptome reveals a wide range of novel allergens.</title>
        <authorList>
            <person name="Liu X.Y."/>
            <person name="Yang K.Y."/>
            <person name="Wang M.Q."/>
            <person name="Kwok J.S."/>
            <person name="Zeng X."/>
            <person name="Yang Z."/>
            <person name="Xiao X.J."/>
            <person name="Lau C.P."/>
            <person name="Li Y."/>
            <person name="Huang Z.M."/>
            <person name="Ba J.G."/>
            <person name="Yim A.K."/>
            <person name="Ouyang C.Y."/>
            <person name="Ngai S.M."/>
            <person name="Chan T.F."/>
            <person name="Leung E.L."/>
            <person name="Liu L."/>
            <person name="Liu Z.G."/>
            <person name="Tsui S.K."/>
        </authorList>
    </citation>
    <scope>NUCLEOTIDE SEQUENCE [LARGE SCALE GENOMIC DNA]</scope>
    <source>
        <strain evidence="12">Derp</strain>
    </source>
</reference>
<proteinExistence type="predicted"/>
<keyword evidence="6 10" id="KW-0472">Membrane</keyword>
<evidence type="ECO:0000256" key="4">
    <source>
        <dbReference type="ARBA" id="ARBA00022889"/>
    </source>
</evidence>
<sequence>FYVIAYNNIGKGDPSQAISVRTKGSVAWIRLDQWLVNGCEIKYFLIKYRPNNNKEWLAISSKISPNEQRLVELIDLHPSTWYILNMAAITDIGTTEETYSFSTLTIDGATLSPLDTILMQTSSSDIGYPSSSKTSTTMMINPIQSMTILVPATCSVIVLTVIILVACFVIRIKRQQYFNPTLRDGAHGPDGPNCMTNNNIPIQSTISNQGKEFNQNNIDYNLPRYSQPTNNFDHCGLCNINTDVSLLKTDYPSNQNRKENIEMLDNGGVMNSDSDYVTLNNPIQIMRTQRTADIKSSNLRSTHHPMSIMKSTINKSNHHRFSMKNQTNNNNSNVNNPNNNNTANIKPNISPMIWLLVSCWKLNLVIN</sequence>
<feature type="compositionally biased region" description="Low complexity" evidence="9">
    <location>
        <begin position="324"/>
        <end position="343"/>
    </location>
</feature>
<feature type="non-terminal residue" evidence="12">
    <location>
        <position position="1"/>
    </location>
</feature>
<protein>
    <recommendedName>
        <fullName evidence="11">DSCAM/DSCAML C-terminal domain-containing protein</fullName>
    </recommendedName>
</protein>
<evidence type="ECO:0000259" key="11">
    <source>
        <dbReference type="Pfam" id="PF25059"/>
    </source>
</evidence>
<evidence type="ECO:0000256" key="7">
    <source>
        <dbReference type="ARBA" id="ARBA00023157"/>
    </source>
</evidence>